<evidence type="ECO:0000259" key="5">
    <source>
        <dbReference type="Pfam" id="PF16095"/>
    </source>
</evidence>
<evidence type="ECO:0000256" key="2">
    <source>
        <dbReference type="SAM" id="MobiDB-lite"/>
    </source>
</evidence>
<feature type="compositionally biased region" description="Polar residues" evidence="2">
    <location>
        <begin position="454"/>
        <end position="472"/>
    </location>
</feature>
<dbReference type="InterPro" id="IPR032171">
    <property type="entry name" value="COR-A"/>
</dbReference>
<sequence>MLNCRVKWSVVLVCLASLLRSNKFFGKALAMGIAHKVRDCPRDGKEWEKASKRLNCSSGFLNTENKYHCLPVHNLTTLLEFCYNRTRINVVKGHCVVLVEKKKRKPILDIRNCDMFREGCPNTWYFSDEIYKFPACFEIEPTQHCYTAGANCQQATWSVTVLSDTTPSTLINVTSNATAEGTNDKAIDPLAITLPLIGLLVLVIAAIVAWKNRRRMKCCFGHKEIMQPENDSEGLNLLETGRNDIMQPENDSEEPSLLEVGLNDIMQPENDSEEPSLLEVGLNDIMQPENNSEEPSLLEVGLNEDIDRLGIDYLLQNLPCDQKTVPMIAKKLKIPKEILFWSLENRERFVRSMTVGSISVYNGRAMVIGCAEAGKTTLVKKIKGDRDLTTTSTSGIEIHAHAFKLNSDESTIIVSTDEEKEKGCLCLTPAMLEILEENTQEVPPCVEEDEVPDQSSVTSPRQTHVVNKASSSPSFTEITRNSKIDKDIDVSDPEINESEQPVNNSTAAVNVSSNIDLNDCVASGNIDNLKMLSLLDFAGHSAYYACHHIFFSPRAFFILVVDMTKELNSVATEACRKEGLIFSEWTYADYIKYWLGSIHTYSSKEAPVILAFSHAEINEADRKKAVEYYHNICRCIPKELRVHLDESRVFSFEKESNKNVNDFKTCLASTVKTQSHWGEKIPISWTKLESVFKNLQKGYKVFLFSKLLKIVLETNDLGIKNEEDLLNALTFFSETGVILFQSEIKNVIILDVQWFVDAFKCIILDEKHVKDKQFLDKFDDLYEYGLLSNSLLEKLWQNDNFRQYKNSLVYHMKQLDMLAELPEKMWYVPCMNKQKFNSSILDNCNASSRLCFLFEFLPFVIYHRLVVACINNMGMKPWKSTGSRCIFHTVTILTYKDNTHRVLVAICDNKERTHRDFPYSLEIQINVTKPREIDTRTTSKIQELICQNITALTQGFFSCKRHSHVGYRCTLEPFGRNLESHIIKEEEMTEPEYECSKCSQVHIVNVDSIRRFVEDWVHSVEYVVRQGISVLKKHDTLLITGKLGSALTSTAESIMKKFINSGSEWKFRIHRYQELPDNFDPKTVYFVYGWFGLYNDDPCSVAGVVLACNHIASALRYMNKKQVKFIIGLRSDFQSLYHKDLDVFNEDLLHYKLNLDTVDKTRDDEYKDHYDKMIKAPCKNSGCKCKSLKIEMLERKDSKIGIPLKLAILAKDHALIPQYMKMESFKNTLKTHFYSLKISDEQLYQIIMYVCLKGELRRSEEVDRELVKNFNYVITEKDIDVKIEALEKYIRMRKSEKRRRVPPKRATYIFWHPFIYICAFHALFESNPDEVMTYCNIDAILQLVRPERGDLHREDYFTVSASEERVKLFKSRLKFGELERYADHPLLA</sequence>
<dbReference type="RefSeq" id="XP_022304310.1">
    <property type="nucleotide sequence ID" value="XM_022448602.1"/>
</dbReference>
<dbReference type="Gene3D" id="3.40.50.300">
    <property type="entry name" value="P-loop containing nucleotide triphosphate hydrolases"/>
    <property type="match status" value="1"/>
</dbReference>
<proteinExistence type="predicted"/>
<evidence type="ECO:0000256" key="3">
    <source>
        <dbReference type="SAM" id="Phobius"/>
    </source>
</evidence>
<gene>
    <name evidence="7" type="primary">LOC111111554</name>
</gene>
<feature type="domain" description="COR" evidence="5">
    <location>
        <begin position="682"/>
        <end position="823"/>
    </location>
</feature>
<keyword evidence="3" id="KW-0812">Transmembrane</keyword>
<keyword evidence="4" id="KW-0732">Signal</keyword>
<feature type="chain" id="PRO_5034867879" evidence="4">
    <location>
        <begin position="22"/>
        <end position="1388"/>
    </location>
</feature>
<reference evidence="7" key="1">
    <citation type="submission" date="2025-08" db="UniProtKB">
        <authorList>
            <consortium name="RefSeq"/>
        </authorList>
    </citation>
    <scope>IDENTIFICATION</scope>
    <source>
        <tissue evidence="7">Whole sample</tissue>
    </source>
</reference>
<evidence type="ECO:0000256" key="1">
    <source>
        <dbReference type="ARBA" id="ARBA00022737"/>
    </source>
</evidence>
<dbReference type="InterPro" id="IPR027417">
    <property type="entry name" value="P-loop_NTPase"/>
</dbReference>
<dbReference type="Proteomes" id="UP000694844">
    <property type="component" value="Chromosome 9"/>
</dbReference>
<dbReference type="SUPFAM" id="SSF52540">
    <property type="entry name" value="P-loop containing nucleoside triphosphate hydrolases"/>
    <property type="match status" value="1"/>
</dbReference>
<accession>A0A8B8BLV9</accession>
<name>A0A8B8BLV9_CRAVI</name>
<dbReference type="Pfam" id="PF16095">
    <property type="entry name" value="COR-A"/>
    <property type="match status" value="1"/>
</dbReference>
<evidence type="ECO:0000256" key="4">
    <source>
        <dbReference type="SAM" id="SignalP"/>
    </source>
</evidence>
<feature type="region of interest" description="Disordered" evidence="2">
    <location>
        <begin position="450"/>
        <end position="472"/>
    </location>
</feature>
<keyword evidence="1" id="KW-0677">Repeat</keyword>
<organism evidence="6 7">
    <name type="scientific">Crassostrea virginica</name>
    <name type="common">Eastern oyster</name>
    <dbReference type="NCBI Taxonomy" id="6565"/>
    <lineage>
        <taxon>Eukaryota</taxon>
        <taxon>Metazoa</taxon>
        <taxon>Spiralia</taxon>
        <taxon>Lophotrochozoa</taxon>
        <taxon>Mollusca</taxon>
        <taxon>Bivalvia</taxon>
        <taxon>Autobranchia</taxon>
        <taxon>Pteriomorphia</taxon>
        <taxon>Ostreida</taxon>
        <taxon>Ostreoidea</taxon>
        <taxon>Ostreidae</taxon>
        <taxon>Crassostrea</taxon>
    </lineage>
</organism>
<evidence type="ECO:0000313" key="7">
    <source>
        <dbReference type="RefSeq" id="XP_022304310.1"/>
    </source>
</evidence>
<keyword evidence="3" id="KW-1133">Transmembrane helix</keyword>
<feature type="transmembrane region" description="Helical" evidence="3">
    <location>
        <begin position="190"/>
        <end position="210"/>
    </location>
</feature>
<evidence type="ECO:0000313" key="6">
    <source>
        <dbReference type="Proteomes" id="UP000694844"/>
    </source>
</evidence>
<dbReference type="GeneID" id="111111554"/>
<protein>
    <submittedName>
        <fullName evidence="7">Uncharacterized protein LOC111111554</fullName>
    </submittedName>
</protein>
<dbReference type="OrthoDB" id="5962960at2759"/>
<keyword evidence="6" id="KW-1185">Reference proteome</keyword>
<dbReference type="KEGG" id="cvn:111111554"/>
<keyword evidence="3" id="KW-0472">Membrane</keyword>
<feature type="signal peptide" evidence="4">
    <location>
        <begin position="1"/>
        <end position="21"/>
    </location>
</feature>